<feature type="compositionally biased region" description="Basic and acidic residues" evidence="1">
    <location>
        <begin position="387"/>
        <end position="397"/>
    </location>
</feature>
<dbReference type="RefSeq" id="WP_097938008.1">
    <property type="nucleotide sequence ID" value="NZ_PDCP01000002.1"/>
</dbReference>
<evidence type="ECO:0000313" key="3">
    <source>
        <dbReference type="EMBL" id="PEG42824.1"/>
    </source>
</evidence>
<dbReference type="Pfam" id="PF02720">
    <property type="entry name" value="DUF222"/>
    <property type="match status" value="1"/>
</dbReference>
<sequence>MFDGSVPGIGQLGLLSDAAVIDAAAGWARAEAAAAAAKLAAMAELFSRRTGETAEERERWWVDPQAAVGAELAAAVNISARLALYLAHRGTVLREQLPRVGELFAAGVISDEVVRVIVYRTGLITDEQVLAAVDAELAARVSRWGPWSVKKIQTAIDAVIEQHDPGGLRQIHQSNADPAVQFGSPTDAPGMTSLWARLYAPDAAVIEAAVDEMAAGVCEGDPRSLDERRVAALAALATGGEFGCTCGQPECPTPLIARPPNNAVVYLLADQHPTNNGGGPGGGPDGPDPGGGPDSGGGPDPSGGPDSGDRTGTSDDHADDAAGEDSAGAPGTDSADADDDAEDAAMSESDCGVEESDSADDSAVAGGDTTAGCEPATAEGSAVSNAAERESTADRGRAGSAGASSARYRLAAPRCGSPPGYLFGAGVLTSALAAALMDGAQVRQVAHPGPDSVAEPRYGPSRRLADFVRCRDVTCRFPGCDQPATGCDIDHTVPYPAGPTHPSNLKCLCRFHHMLKTFWGGRRGWRDKQLPDGTIIWTSPTGHTYVTHPGSRQLYPQLCAPTATLWHGEPPVIEAHPLRGLKMPKRRRTRAQDRAARIHAERKLNNPRITERNKPPPF</sequence>
<feature type="compositionally biased region" description="Acidic residues" evidence="1">
    <location>
        <begin position="335"/>
        <end position="360"/>
    </location>
</feature>
<feature type="compositionally biased region" description="Basic and acidic residues" evidence="1">
    <location>
        <begin position="590"/>
        <end position="618"/>
    </location>
</feature>
<dbReference type="SMART" id="SM00507">
    <property type="entry name" value="HNHc"/>
    <property type="match status" value="1"/>
</dbReference>
<dbReference type="CDD" id="cd00085">
    <property type="entry name" value="HNHc"/>
    <property type="match status" value="1"/>
</dbReference>
<name>A0A2A7NFX0_MYCAG</name>
<accession>A0A2A7NFX0</accession>
<dbReference type="InterPro" id="IPR003870">
    <property type="entry name" value="DUF222"/>
</dbReference>
<keyword evidence="4" id="KW-1185">Reference proteome</keyword>
<feature type="compositionally biased region" description="Gly residues" evidence="1">
    <location>
        <begin position="276"/>
        <end position="301"/>
    </location>
</feature>
<evidence type="ECO:0000313" key="4">
    <source>
        <dbReference type="Proteomes" id="UP000220914"/>
    </source>
</evidence>
<proteinExistence type="predicted"/>
<protein>
    <recommendedName>
        <fullName evidence="2">HNH nuclease domain-containing protein</fullName>
    </recommendedName>
</protein>
<feature type="compositionally biased region" description="Basic and acidic residues" evidence="1">
    <location>
        <begin position="307"/>
        <end position="320"/>
    </location>
</feature>
<feature type="domain" description="HNH nuclease" evidence="2">
    <location>
        <begin position="463"/>
        <end position="514"/>
    </location>
</feature>
<dbReference type="EMBL" id="PDCP01000002">
    <property type="protein sequence ID" value="PEG42824.1"/>
    <property type="molecule type" value="Genomic_DNA"/>
</dbReference>
<comment type="caution">
    <text evidence="3">The sequence shown here is derived from an EMBL/GenBank/DDBJ whole genome shotgun (WGS) entry which is preliminary data.</text>
</comment>
<evidence type="ECO:0000256" key="1">
    <source>
        <dbReference type="SAM" id="MobiDB-lite"/>
    </source>
</evidence>
<evidence type="ECO:0000259" key="2">
    <source>
        <dbReference type="SMART" id="SM00507"/>
    </source>
</evidence>
<feature type="compositionally biased region" description="Low complexity" evidence="1">
    <location>
        <begin position="324"/>
        <end position="334"/>
    </location>
</feature>
<dbReference type="InterPro" id="IPR003615">
    <property type="entry name" value="HNH_nuc"/>
</dbReference>
<gene>
    <name evidence="3" type="ORF">CQY20_02245</name>
</gene>
<feature type="region of interest" description="Disordered" evidence="1">
    <location>
        <begin position="584"/>
        <end position="618"/>
    </location>
</feature>
<dbReference type="AlphaFoldDB" id="A0A2A7NFX0"/>
<reference evidence="3 4" key="1">
    <citation type="submission" date="2017-10" db="EMBL/GenBank/DDBJ databases">
        <title>The new phylogeny of genus Mycobacterium.</title>
        <authorList>
            <person name="Tortoli E."/>
            <person name="Trovato A."/>
            <person name="Cirillo D.M."/>
        </authorList>
    </citation>
    <scope>NUCLEOTIDE SEQUENCE [LARGE SCALE GENOMIC DNA]</scope>
    <source>
        <strain evidence="3 4">CCUG37673</strain>
    </source>
</reference>
<feature type="compositionally biased region" description="Low complexity" evidence="1">
    <location>
        <begin position="361"/>
        <end position="372"/>
    </location>
</feature>
<organism evidence="3 4">
    <name type="scientific">Mycolicibacterium agri</name>
    <name type="common">Mycobacterium agri</name>
    <dbReference type="NCBI Taxonomy" id="36811"/>
    <lineage>
        <taxon>Bacteria</taxon>
        <taxon>Bacillati</taxon>
        <taxon>Actinomycetota</taxon>
        <taxon>Actinomycetes</taxon>
        <taxon>Mycobacteriales</taxon>
        <taxon>Mycobacteriaceae</taxon>
        <taxon>Mycolicibacterium</taxon>
    </lineage>
</organism>
<dbReference type="Proteomes" id="UP000220914">
    <property type="component" value="Unassembled WGS sequence"/>
</dbReference>
<feature type="region of interest" description="Disordered" evidence="1">
    <location>
        <begin position="270"/>
        <end position="403"/>
    </location>
</feature>
<dbReference type="OrthoDB" id="4775237at2"/>